<organism evidence="2 3">
    <name type="scientific">Streptomyces nondiastaticus</name>
    <dbReference type="NCBI Taxonomy" id="3154512"/>
    <lineage>
        <taxon>Bacteria</taxon>
        <taxon>Bacillati</taxon>
        <taxon>Actinomycetota</taxon>
        <taxon>Actinomycetes</taxon>
        <taxon>Kitasatosporales</taxon>
        <taxon>Streptomycetaceae</taxon>
        <taxon>Streptomyces</taxon>
    </lineage>
</organism>
<accession>A0ABW6TQU8</accession>
<keyword evidence="2" id="KW-0808">Transferase</keyword>
<dbReference type="GO" id="GO:0032259">
    <property type="term" value="P:methylation"/>
    <property type="evidence" value="ECO:0007669"/>
    <property type="project" value="UniProtKB-KW"/>
</dbReference>
<dbReference type="InterPro" id="IPR013216">
    <property type="entry name" value="Methyltransf_11"/>
</dbReference>
<dbReference type="EC" id="2.1.1.-" evidence="2"/>
<dbReference type="EMBL" id="JBIAUT010000001">
    <property type="protein sequence ID" value="MFF4214988.1"/>
    <property type="molecule type" value="Genomic_DNA"/>
</dbReference>
<dbReference type="RefSeq" id="WP_388623304.1">
    <property type="nucleotide sequence ID" value="NZ_JBIAUT010000001.1"/>
</dbReference>
<sequence>MRRQKDLQGEYHHRIFHALHDWDRAWAGALAVAGEDARARSLGFDQLGHFGDRGCALVAGEVAARLAADGPVTLAEFGCGFGGALRAVLRDLREHGVEVAWALGIDLVWDHVRLCRTIGGTEPSGAGPSGAGPSGAAGAAVRPVQADAGAVPLREGVLDAVVCTGSLPHFADPGRVFAEAARTLRPGGVLVMTEETSLLAPGRAVSAEFRRLHPPGIFFLAEVGERVVQLWDAGFTDIRVRSLRSWACEHLRDRLKAMRLFFGDVAAIYGESEAGTLVDTLGAALGEYESGAVVPALVTARRSP</sequence>
<name>A0ABW6TQU8_9ACTN</name>
<protein>
    <submittedName>
        <fullName evidence="2">Class I SAM-dependent methyltransferase</fullName>
        <ecNumber evidence="2">2.1.1.-</ecNumber>
    </submittedName>
</protein>
<evidence type="ECO:0000313" key="3">
    <source>
        <dbReference type="Proteomes" id="UP001602123"/>
    </source>
</evidence>
<dbReference type="SUPFAM" id="SSF53335">
    <property type="entry name" value="S-adenosyl-L-methionine-dependent methyltransferases"/>
    <property type="match status" value="1"/>
</dbReference>
<proteinExistence type="predicted"/>
<comment type="caution">
    <text evidence="2">The sequence shown here is derived from an EMBL/GenBank/DDBJ whole genome shotgun (WGS) entry which is preliminary data.</text>
</comment>
<dbReference type="Pfam" id="PF08241">
    <property type="entry name" value="Methyltransf_11"/>
    <property type="match status" value="1"/>
</dbReference>
<dbReference type="InterPro" id="IPR029063">
    <property type="entry name" value="SAM-dependent_MTases_sf"/>
</dbReference>
<dbReference type="CDD" id="cd02440">
    <property type="entry name" value="AdoMet_MTases"/>
    <property type="match status" value="1"/>
</dbReference>
<dbReference type="Gene3D" id="3.40.50.150">
    <property type="entry name" value="Vaccinia Virus protein VP39"/>
    <property type="match status" value="1"/>
</dbReference>
<dbReference type="GO" id="GO:0008168">
    <property type="term" value="F:methyltransferase activity"/>
    <property type="evidence" value="ECO:0007669"/>
    <property type="project" value="UniProtKB-KW"/>
</dbReference>
<dbReference type="Proteomes" id="UP001602123">
    <property type="component" value="Unassembled WGS sequence"/>
</dbReference>
<feature type="domain" description="Methyltransferase type 11" evidence="1">
    <location>
        <begin position="76"/>
        <end position="192"/>
    </location>
</feature>
<reference evidence="2 3" key="1">
    <citation type="submission" date="2024-10" db="EMBL/GenBank/DDBJ databases">
        <title>The Natural Products Discovery Center: Release of the First 8490 Sequenced Strains for Exploring Actinobacteria Biosynthetic Diversity.</title>
        <authorList>
            <person name="Kalkreuter E."/>
            <person name="Kautsar S.A."/>
            <person name="Yang D."/>
            <person name="Bader C.D."/>
            <person name="Teijaro C.N."/>
            <person name="Fluegel L."/>
            <person name="Davis C.M."/>
            <person name="Simpson J.R."/>
            <person name="Lauterbach L."/>
            <person name="Steele A.D."/>
            <person name="Gui C."/>
            <person name="Meng S."/>
            <person name="Li G."/>
            <person name="Viehrig K."/>
            <person name="Ye F."/>
            <person name="Su P."/>
            <person name="Kiefer A.F."/>
            <person name="Nichols A."/>
            <person name="Cepeda A.J."/>
            <person name="Yan W."/>
            <person name="Fan B."/>
            <person name="Jiang Y."/>
            <person name="Adhikari A."/>
            <person name="Zheng C.-J."/>
            <person name="Schuster L."/>
            <person name="Cowan T.M."/>
            <person name="Smanski M.J."/>
            <person name="Chevrette M.G."/>
            <person name="De Carvalho L.P.S."/>
            <person name="Shen B."/>
        </authorList>
    </citation>
    <scope>NUCLEOTIDE SEQUENCE [LARGE SCALE GENOMIC DNA]</scope>
    <source>
        <strain evidence="2 3">NPDC001650</strain>
    </source>
</reference>
<evidence type="ECO:0000313" key="2">
    <source>
        <dbReference type="EMBL" id="MFF4214988.1"/>
    </source>
</evidence>
<evidence type="ECO:0000259" key="1">
    <source>
        <dbReference type="Pfam" id="PF08241"/>
    </source>
</evidence>
<gene>
    <name evidence="2" type="ORF">ACFYZM_01725</name>
</gene>
<keyword evidence="2" id="KW-0489">Methyltransferase</keyword>
<keyword evidence="3" id="KW-1185">Reference proteome</keyword>